<keyword evidence="2" id="KW-1185">Reference proteome</keyword>
<accession>A0ABD0M6A9</accession>
<dbReference type="Proteomes" id="UP001519460">
    <property type="component" value="Unassembled WGS sequence"/>
</dbReference>
<sequence length="175" mass="20089">MTWSRKFAAGPLSRRVKMIYKLISLSCYCVSRQQTPSAETFYLSEAAFLPLSYYNPLSERRILRQKLSLFVSLGSDCLTKQKPHCQLQSHADTELSSTRSQKWQSPLHQHGSFVRSYLREVLVFRLGAQRTLTVKVMTLFPERAFLAREESSKRIVWTLDQRLSPGTGLRGICGL</sequence>
<proteinExistence type="predicted"/>
<name>A0ABD0M6A9_9CAEN</name>
<evidence type="ECO:0000313" key="2">
    <source>
        <dbReference type="Proteomes" id="UP001519460"/>
    </source>
</evidence>
<gene>
    <name evidence="1" type="ORF">BaRGS_00001747</name>
</gene>
<dbReference type="EMBL" id="JACVVK020000005">
    <property type="protein sequence ID" value="KAK7506896.1"/>
    <property type="molecule type" value="Genomic_DNA"/>
</dbReference>
<protein>
    <submittedName>
        <fullName evidence="1">Uncharacterized protein</fullName>
    </submittedName>
</protein>
<comment type="caution">
    <text evidence="1">The sequence shown here is derived from an EMBL/GenBank/DDBJ whole genome shotgun (WGS) entry which is preliminary data.</text>
</comment>
<reference evidence="1 2" key="1">
    <citation type="journal article" date="2023" name="Sci. Data">
        <title>Genome assembly of the Korean intertidal mud-creeper Batillaria attramentaria.</title>
        <authorList>
            <person name="Patra A.K."/>
            <person name="Ho P.T."/>
            <person name="Jun S."/>
            <person name="Lee S.J."/>
            <person name="Kim Y."/>
            <person name="Won Y.J."/>
        </authorList>
    </citation>
    <scope>NUCLEOTIDE SEQUENCE [LARGE SCALE GENOMIC DNA]</scope>
    <source>
        <strain evidence="1">Wonlab-2016</strain>
    </source>
</reference>
<dbReference type="AlphaFoldDB" id="A0ABD0M6A9"/>
<organism evidence="1 2">
    <name type="scientific">Batillaria attramentaria</name>
    <dbReference type="NCBI Taxonomy" id="370345"/>
    <lineage>
        <taxon>Eukaryota</taxon>
        <taxon>Metazoa</taxon>
        <taxon>Spiralia</taxon>
        <taxon>Lophotrochozoa</taxon>
        <taxon>Mollusca</taxon>
        <taxon>Gastropoda</taxon>
        <taxon>Caenogastropoda</taxon>
        <taxon>Sorbeoconcha</taxon>
        <taxon>Cerithioidea</taxon>
        <taxon>Batillariidae</taxon>
        <taxon>Batillaria</taxon>
    </lineage>
</organism>
<evidence type="ECO:0000313" key="1">
    <source>
        <dbReference type="EMBL" id="KAK7506896.1"/>
    </source>
</evidence>